<evidence type="ECO:0000313" key="4">
    <source>
        <dbReference type="Proteomes" id="UP000182498"/>
    </source>
</evidence>
<reference evidence="4" key="1">
    <citation type="submission" date="2015-11" db="EMBL/GenBank/DDBJ databases">
        <authorList>
            <person name="Dugat-Bony E."/>
        </authorList>
    </citation>
    <scope>NUCLEOTIDE SEQUENCE [LARGE SCALE GENOMIC DNA]</scope>
    <source>
        <strain evidence="4">Mu292</strain>
    </source>
</reference>
<dbReference type="InterPro" id="IPR011009">
    <property type="entry name" value="Kinase-like_dom_sf"/>
</dbReference>
<keyword evidence="4" id="KW-1185">Reference proteome</keyword>
<keyword evidence="2" id="KW-0812">Transmembrane</keyword>
<dbReference type="SUPFAM" id="SSF56112">
    <property type="entry name" value="Protein kinase-like (PK-like)"/>
    <property type="match status" value="1"/>
</dbReference>
<evidence type="ECO:0000313" key="3">
    <source>
        <dbReference type="EMBL" id="CUU66601.1"/>
    </source>
</evidence>
<protein>
    <recommendedName>
        <fullName evidence="5">Protein kinase domain-containing protein</fullName>
    </recommendedName>
</protein>
<evidence type="ECO:0000256" key="2">
    <source>
        <dbReference type="SAM" id="Phobius"/>
    </source>
</evidence>
<evidence type="ECO:0000256" key="1">
    <source>
        <dbReference type="SAM" id="MobiDB-lite"/>
    </source>
</evidence>
<feature type="compositionally biased region" description="Low complexity" evidence="1">
    <location>
        <begin position="312"/>
        <end position="325"/>
    </location>
</feature>
<name>A0A0X2NPG8_9CORY</name>
<organism evidence="3 4">
    <name type="scientific">Corynebacterium variabile</name>
    <dbReference type="NCBI Taxonomy" id="1727"/>
    <lineage>
        <taxon>Bacteria</taxon>
        <taxon>Bacillati</taxon>
        <taxon>Actinomycetota</taxon>
        <taxon>Actinomycetes</taxon>
        <taxon>Mycobacteriales</taxon>
        <taxon>Corynebacteriaceae</taxon>
        <taxon>Corynebacterium</taxon>
    </lineage>
</organism>
<evidence type="ECO:0008006" key="5">
    <source>
        <dbReference type="Google" id="ProtNLM"/>
    </source>
</evidence>
<dbReference type="RefSeq" id="WP_141657087.1">
    <property type="nucleotide sequence ID" value="NZ_FAUH01000013.1"/>
</dbReference>
<proteinExistence type="predicted"/>
<keyword evidence="2" id="KW-1133">Transmembrane helix</keyword>
<feature type="compositionally biased region" description="Low complexity" evidence="1">
    <location>
        <begin position="341"/>
        <end position="351"/>
    </location>
</feature>
<sequence>MTMNITRQSLPETAALTRLGVGGEGIIYDLSTTDVPQKIQEAAGGRPVVYKEFLHADSPAEAQHHRAVVDFLGKLGTDQRAWLLDRAAWPLAVVTDSGSVTGIVMPRIPDQFFRDFPTPSGGSIRKEADFQMLLNDRKFLEARSIGIGKKRKLGILIQVAELLRVLQGSGLVVGDLSAKNLLFSLEDGPDYPGSVYLIDCDSVSTPGGANLSGMETPGWSLPEGEKTQTQEGDRYKFALLVLRVLAGNQMTRDLTDLPSSTPEHIKLMMRRSLSTEPPVRSRFQEWVEVLQAAQAEVATQPLKVVSISATQPRVPASGAPAAPVVGRRKPPEVAPEPEQPSVPESSNSSTGDDGDDDALAYGGCVGCAVFLIVIAVVVGMFLKWIPKPWGGDDESSPTIDASWCTAEDESAVRDSLKSTYPGAGWYVPPCPTYISVNGDDGYVVAFGGDHIPLPEASDGVVRENDLEREIGDSRYLLLAAALLESSDDIGSYLPITDSTLESIETTWRNRHPYLAD</sequence>
<dbReference type="AlphaFoldDB" id="A0A0X2NPG8"/>
<dbReference type="Gene3D" id="1.10.510.10">
    <property type="entry name" value="Transferase(Phosphotransferase) domain 1"/>
    <property type="match status" value="1"/>
</dbReference>
<gene>
    <name evidence="3" type="ORF">CVAR292_01948</name>
</gene>
<feature type="region of interest" description="Disordered" evidence="1">
    <location>
        <begin position="311"/>
        <end position="355"/>
    </location>
</feature>
<keyword evidence="2" id="KW-0472">Membrane</keyword>
<dbReference type="EMBL" id="FAUH01000013">
    <property type="protein sequence ID" value="CUU66601.1"/>
    <property type="molecule type" value="Genomic_DNA"/>
</dbReference>
<feature type="transmembrane region" description="Helical" evidence="2">
    <location>
        <begin position="358"/>
        <end position="382"/>
    </location>
</feature>
<dbReference type="Proteomes" id="UP000182498">
    <property type="component" value="Unassembled WGS sequence"/>
</dbReference>
<accession>A0A0X2NPG8</accession>
<dbReference type="OrthoDB" id="4061674at2"/>